<dbReference type="PROSITE" id="PS00455">
    <property type="entry name" value="AMP_BINDING"/>
    <property type="match status" value="1"/>
</dbReference>
<organism evidence="4 5">
    <name type="scientific">Candidatus Seongchinamella marina</name>
    <dbReference type="NCBI Taxonomy" id="2518990"/>
    <lineage>
        <taxon>Bacteria</taxon>
        <taxon>Pseudomonadati</taxon>
        <taxon>Pseudomonadota</taxon>
        <taxon>Gammaproteobacteria</taxon>
        <taxon>Cellvibrionales</taxon>
        <taxon>Halieaceae</taxon>
        <taxon>Seongchinamella</taxon>
    </lineage>
</organism>
<evidence type="ECO:0000313" key="5">
    <source>
        <dbReference type="Proteomes" id="UP001143307"/>
    </source>
</evidence>
<protein>
    <submittedName>
        <fullName evidence="4">AMP-dependent synthetase</fullName>
    </submittedName>
</protein>
<gene>
    <name evidence="4" type="ORF">EYC87_05065</name>
</gene>
<sequence length="531" mass="58839">MKLNPDQPYLHQPVDSLWNTYSFKDVDTMARKIASGLLDQGYQKGDRIAILAKNCAEWIVADLAIMMAGMISVPIYTTASVDTIKHVISHSGATAIFMGKLDETRAAEEACRDLKKIAFPYPTVESEFNWNHWLENYTPLMKIDNPASDNTLTIVYTSGSTGDPKGVVLTHGHLAVGVKGADDFYCAPHNRVLSYLPMAHIAERALVIMGSIYNSVEIFFNESLNTFVQDLHHAQVTIFFAVPRIWTKLQFQVLATQKDADLQPLLVSNQGAMIAAQIREKLGFKHCKVFASGAAPIAPSLLEWYGRIGIDISEGYGMTETGGLVCSNTPFSKERLGGIGIPVKGLEVKLSDQGEILVRGASVFNEYYKNPKATQETFDQGWLKTGDRGVVDENEGWRITGRFKEQFKTAKGKYVAPVPIELLVSENTFIEQVCVTGSGMPQPVALVVLNVENGHKNQEVVDSLNGSLDKLNGELESHERLAALFVIESPWTIENELLTATMKLKRHNIERQYREVLMSTNPSGVVWEADI</sequence>
<name>A0ABT3SSK2_9GAMM</name>
<dbReference type="Gene3D" id="3.40.50.12780">
    <property type="entry name" value="N-terminal domain of ligase-like"/>
    <property type="match status" value="1"/>
</dbReference>
<dbReference type="EMBL" id="SHNP01000002">
    <property type="protein sequence ID" value="MCX2972955.1"/>
    <property type="molecule type" value="Genomic_DNA"/>
</dbReference>
<proteinExistence type="predicted"/>
<feature type="domain" description="AMP-dependent synthetase/ligase" evidence="3">
    <location>
        <begin position="4"/>
        <end position="368"/>
    </location>
</feature>
<dbReference type="PANTHER" id="PTHR43272:SF33">
    <property type="entry name" value="AMP-BINDING DOMAIN-CONTAINING PROTEIN-RELATED"/>
    <property type="match status" value="1"/>
</dbReference>
<keyword evidence="5" id="KW-1185">Reference proteome</keyword>
<dbReference type="InterPro" id="IPR042099">
    <property type="entry name" value="ANL_N_sf"/>
</dbReference>
<dbReference type="Pfam" id="PF23562">
    <property type="entry name" value="AMP-binding_C_3"/>
    <property type="match status" value="1"/>
</dbReference>
<dbReference type="PANTHER" id="PTHR43272">
    <property type="entry name" value="LONG-CHAIN-FATTY-ACID--COA LIGASE"/>
    <property type="match status" value="1"/>
</dbReference>
<dbReference type="SUPFAM" id="SSF56801">
    <property type="entry name" value="Acetyl-CoA synthetase-like"/>
    <property type="match status" value="1"/>
</dbReference>
<comment type="caution">
    <text evidence="4">The sequence shown here is derived from an EMBL/GenBank/DDBJ whole genome shotgun (WGS) entry which is preliminary data.</text>
</comment>
<evidence type="ECO:0000256" key="2">
    <source>
        <dbReference type="ARBA" id="ARBA00022840"/>
    </source>
</evidence>
<evidence type="ECO:0000313" key="4">
    <source>
        <dbReference type="EMBL" id="MCX2972955.1"/>
    </source>
</evidence>
<dbReference type="InterPro" id="IPR000873">
    <property type="entry name" value="AMP-dep_synth/lig_dom"/>
</dbReference>
<keyword evidence="1" id="KW-0547">Nucleotide-binding</keyword>
<keyword evidence="2" id="KW-0067">ATP-binding</keyword>
<evidence type="ECO:0000256" key="1">
    <source>
        <dbReference type="ARBA" id="ARBA00022741"/>
    </source>
</evidence>
<accession>A0ABT3SSK2</accession>
<dbReference type="Pfam" id="PF00501">
    <property type="entry name" value="AMP-binding"/>
    <property type="match status" value="1"/>
</dbReference>
<evidence type="ECO:0000259" key="3">
    <source>
        <dbReference type="Pfam" id="PF00501"/>
    </source>
</evidence>
<dbReference type="Proteomes" id="UP001143307">
    <property type="component" value="Unassembled WGS sequence"/>
</dbReference>
<reference evidence="4" key="1">
    <citation type="submission" date="2019-02" db="EMBL/GenBank/DDBJ databases">
        <authorList>
            <person name="Li S.-H."/>
        </authorList>
    </citation>
    <scope>NUCLEOTIDE SEQUENCE</scope>
    <source>
        <strain evidence="4">IMCC8485</strain>
    </source>
</reference>
<dbReference type="InterPro" id="IPR020845">
    <property type="entry name" value="AMP-binding_CS"/>
</dbReference>